<evidence type="ECO:0000313" key="9">
    <source>
        <dbReference type="EMBL" id="KIL34272.1"/>
    </source>
</evidence>
<evidence type="ECO:0000256" key="3">
    <source>
        <dbReference type="ARBA" id="ARBA00022475"/>
    </source>
</evidence>
<comment type="caution">
    <text evidence="9">The sequence shown here is derived from an EMBL/GenBank/DDBJ whole genome shotgun (WGS) entry which is preliminary data.</text>
</comment>
<feature type="transmembrane region" description="Helical" evidence="7">
    <location>
        <begin position="204"/>
        <end position="226"/>
    </location>
</feature>
<feature type="transmembrane region" description="Helical" evidence="7">
    <location>
        <begin position="278"/>
        <end position="301"/>
    </location>
</feature>
<dbReference type="EMBL" id="JXAL01000034">
    <property type="protein sequence ID" value="KIL34272.1"/>
    <property type="molecule type" value="Genomic_DNA"/>
</dbReference>
<dbReference type="InterPro" id="IPR036259">
    <property type="entry name" value="MFS_trans_sf"/>
</dbReference>
<feature type="transmembrane region" description="Helical" evidence="7">
    <location>
        <begin position="99"/>
        <end position="118"/>
    </location>
</feature>
<dbReference type="PROSITE" id="PS50850">
    <property type="entry name" value="MFS"/>
    <property type="match status" value="1"/>
</dbReference>
<organism evidence="9 10">
    <name type="scientific">Cohnella kolymensis</name>
    <dbReference type="NCBI Taxonomy" id="1590652"/>
    <lineage>
        <taxon>Bacteria</taxon>
        <taxon>Bacillati</taxon>
        <taxon>Bacillota</taxon>
        <taxon>Bacilli</taxon>
        <taxon>Bacillales</taxon>
        <taxon>Paenibacillaceae</taxon>
        <taxon>Cohnella</taxon>
    </lineage>
</organism>
<proteinExistence type="predicted"/>
<evidence type="ECO:0000256" key="2">
    <source>
        <dbReference type="ARBA" id="ARBA00022448"/>
    </source>
</evidence>
<keyword evidence="10" id="KW-1185">Reference proteome</keyword>
<evidence type="ECO:0000256" key="7">
    <source>
        <dbReference type="SAM" id="Phobius"/>
    </source>
</evidence>
<accession>A0ABR5A1H5</accession>
<dbReference type="RefSeq" id="WP_041068114.1">
    <property type="nucleotide sequence ID" value="NZ_JXAL01000034.1"/>
</dbReference>
<protein>
    <submittedName>
        <fullName evidence="9">MFS transporter</fullName>
    </submittedName>
</protein>
<dbReference type="Pfam" id="PF07690">
    <property type="entry name" value="MFS_1"/>
    <property type="match status" value="1"/>
</dbReference>
<name>A0ABR5A1H5_9BACL</name>
<dbReference type="Gene3D" id="1.20.1250.20">
    <property type="entry name" value="MFS general substrate transporter like domains"/>
    <property type="match status" value="2"/>
</dbReference>
<evidence type="ECO:0000256" key="6">
    <source>
        <dbReference type="ARBA" id="ARBA00023136"/>
    </source>
</evidence>
<feature type="transmembrane region" description="Helical" evidence="7">
    <location>
        <begin position="357"/>
        <end position="375"/>
    </location>
</feature>
<feature type="transmembrane region" description="Helical" evidence="7">
    <location>
        <begin position="7"/>
        <end position="25"/>
    </location>
</feature>
<feature type="transmembrane region" description="Helical" evidence="7">
    <location>
        <begin position="130"/>
        <end position="148"/>
    </location>
</feature>
<feature type="transmembrane region" description="Helical" evidence="7">
    <location>
        <begin position="45"/>
        <end position="65"/>
    </location>
</feature>
<dbReference type="InterPro" id="IPR011701">
    <property type="entry name" value="MFS"/>
</dbReference>
<sequence>MSSTLKIYTLAVLSFLVGTSEYIIAGILDKIAESTGVTLVTAGQLITIFSLSYAFGTQIVMALTARMERRKLLLSALTIFVISNVFACTLPGYELLIASRILMGLSAGVTIVASLSIATKVALPGRQGSAIAAVLMGFTASLILGVPIGRVISSAYEWEAIFGGIAVVGLLAIFIIALTIPRMDGEEPVPFRSQLALLKQPKMAIGLSISFFWIAGYSIFYSYISPFLLTVTGMSDKILSITLFAVGIASLIGSKFGGFSTDRWGIHRTLIGGLSLNVAALLLITLFAQSPVILLPMLMLWSCATWSPGPPQQLHLITLAPESSGIMLSLNNSTIQLAMAAGAAIGGGAVEQISLSSITWVAAVGTALAVGAVILSRRYARSSSRQALSGQAIIDA</sequence>
<keyword evidence="5 7" id="KW-1133">Transmembrane helix</keyword>
<evidence type="ECO:0000256" key="1">
    <source>
        <dbReference type="ARBA" id="ARBA00004651"/>
    </source>
</evidence>
<evidence type="ECO:0000256" key="4">
    <source>
        <dbReference type="ARBA" id="ARBA00022692"/>
    </source>
</evidence>
<keyword evidence="2" id="KW-0813">Transport</keyword>
<feature type="transmembrane region" description="Helical" evidence="7">
    <location>
        <begin position="160"/>
        <end position="183"/>
    </location>
</feature>
<dbReference type="InterPro" id="IPR050189">
    <property type="entry name" value="MFS_Efflux_Transporters"/>
</dbReference>
<dbReference type="Proteomes" id="UP000054526">
    <property type="component" value="Unassembled WGS sequence"/>
</dbReference>
<keyword evidence="6 7" id="KW-0472">Membrane</keyword>
<evidence type="ECO:0000313" key="10">
    <source>
        <dbReference type="Proteomes" id="UP000054526"/>
    </source>
</evidence>
<dbReference type="SUPFAM" id="SSF103473">
    <property type="entry name" value="MFS general substrate transporter"/>
    <property type="match status" value="1"/>
</dbReference>
<dbReference type="CDD" id="cd17324">
    <property type="entry name" value="MFS_NepI_like"/>
    <property type="match status" value="1"/>
</dbReference>
<dbReference type="PANTHER" id="PTHR43124:SF10">
    <property type="entry name" value="PURINE EFFLUX PUMP PBUE"/>
    <property type="match status" value="1"/>
</dbReference>
<keyword evidence="4 7" id="KW-0812">Transmembrane</keyword>
<feature type="domain" description="Major facilitator superfamily (MFS) profile" evidence="8">
    <location>
        <begin position="6"/>
        <end position="381"/>
    </location>
</feature>
<dbReference type="PANTHER" id="PTHR43124">
    <property type="entry name" value="PURINE EFFLUX PUMP PBUE"/>
    <property type="match status" value="1"/>
</dbReference>
<feature type="transmembrane region" description="Helical" evidence="7">
    <location>
        <begin position="238"/>
        <end position="257"/>
    </location>
</feature>
<evidence type="ECO:0000259" key="8">
    <source>
        <dbReference type="PROSITE" id="PS50850"/>
    </source>
</evidence>
<comment type="subcellular location">
    <subcellularLocation>
        <location evidence="1">Cell membrane</location>
        <topology evidence="1">Multi-pass membrane protein</topology>
    </subcellularLocation>
</comment>
<feature type="transmembrane region" description="Helical" evidence="7">
    <location>
        <begin position="72"/>
        <end position="93"/>
    </location>
</feature>
<evidence type="ECO:0000256" key="5">
    <source>
        <dbReference type="ARBA" id="ARBA00022989"/>
    </source>
</evidence>
<reference evidence="9 10" key="1">
    <citation type="submission" date="2014-12" db="EMBL/GenBank/DDBJ databases">
        <title>Draft genome sequence of Cohnella kolymensis strain B-2846.</title>
        <authorList>
            <person name="Karlyshev A.V."/>
            <person name="Kudryashova E.B."/>
        </authorList>
    </citation>
    <scope>NUCLEOTIDE SEQUENCE [LARGE SCALE GENOMIC DNA]</scope>
    <source>
        <strain evidence="9 10">VKM B-2846</strain>
    </source>
</reference>
<dbReference type="InterPro" id="IPR020846">
    <property type="entry name" value="MFS_dom"/>
</dbReference>
<keyword evidence="3" id="KW-1003">Cell membrane</keyword>
<gene>
    <name evidence="9" type="ORF">SD71_21535</name>
</gene>